<dbReference type="SMART" id="SM00829">
    <property type="entry name" value="PKS_ER"/>
    <property type="match status" value="1"/>
</dbReference>
<dbReference type="InterPro" id="IPR013154">
    <property type="entry name" value="ADH-like_N"/>
</dbReference>
<evidence type="ECO:0000259" key="2">
    <source>
        <dbReference type="SMART" id="SM00829"/>
    </source>
</evidence>
<name>A0A2A9HIE9_TEPT2</name>
<keyword evidence="1" id="KW-0521">NADP</keyword>
<dbReference type="Gene3D" id="3.90.180.10">
    <property type="entry name" value="Medium-chain alcohol dehydrogenases, catalytic domain"/>
    <property type="match status" value="2"/>
</dbReference>
<sequence>MTTEILKDLYEIGEMPPLGHVPKKMYAQVIRQSRFGQPTQAFQVEVIDVPEIGPDDVLVYVMAAGVNYNNVWAGLGVPVDVIAARQKEGQPWDHHIGGSDASGIIWKVGSNVTNWKVGDEVVIHCGTWDVHAPEIKAGLDPMYHPSYRIWGYETTWGSFAQFTKVQAHQCMPKAPHLTWEEAAAPTLVGATAYRMLFGWPPHTVQEGDVVLVWGGAGGLGSMAIQLAAQVGAKPIAVVSSESKYDFCKRLGAVGCINRKAFDHWGRLPDWTDNESMAKFTAGARAFGKAIWDILGERKNPRIVFEHPGQDTVPTSIFVCDTGGMVVICAGTTGYNADVDLRYLWMRQKRLQGSHFANDEQAYAFNDLVVAGKIDPCLSRVFKFEETGLCHQLMYENRHPDGNMAILVGAPREGLKTLKGS</sequence>
<dbReference type="RefSeq" id="WP_098504284.1">
    <property type="nucleotide sequence ID" value="NZ_PDJQ01000001.1"/>
</dbReference>
<dbReference type="Pfam" id="PF08240">
    <property type="entry name" value="ADH_N"/>
    <property type="match status" value="1"/>
</dbReference>
<organism evidence="3 4">
    <name type="scientific">Tepidiforma thermophila (strain KCTC 52669 / CGMCC 1.13589 / G233)</name>
    <dbReference type="NCBI Taxonomy" id="2761530"/>
    <lineage>
        <taxon>Bacteria</taxon>
        <taxon>Bacillati</taxon>
        <taxon>Chloroflexota</taxon>
        <taxon>Tepidiformia</taxon>
        <taxon>Tepidiformales</taxon>
        <taxon>Tepidiformaceae</taxon>
        <taxon>Tepidiforma</taxon>
    </lineage>
</organism>
<dbReference type="EMBL" id="PDJQ01000001">
    <property type="protein sequence ID" value="PFG74932.1"/>
    <property type="molecule type" value="Genomic_DNA"/>
</dbReference>
<dbReference type="CDD" id="cd08246">
    <property type="entry name" value="crotonyl_coA_red"/>
    <property type="match status" value="1"/>
</dbReference>
<reference evidence="3 4" key="1">
    <citation type="submission" date="2017-09" db="EMBL/GenBank/DDBJ databases">
        <title>Sequencing the genomes of two abundant thermophiles in Great Basin hot springs: Thermocrinis jamiesonii and novel Chloroflexi Thermoflexus hugenholtzii.</title>
        <authorList>
            <person name="Hedlund B."/>
        </authorList>
    </citation>
    <scope>NUCLEOTIDE SEQUENCE [LARGE SCALE GENOMIC DNA]</scope>
    <source>
        <strain evidence="3 4">G233</strain>
    </source>
</reference>
<dbReference type="InterPro" id="IPR013149">
    <property type="entry name" value="ADH-like_C"/>
</dbReference>
<dbReference type="SUPFAM" id="SSF51735">
    <property type="entry name" value="NAD(P)-binding Rossmann-fold domains"/>
    <property type="match status" value="1"/>
</dbReference>
<proteinExistence type="predicted"/>
<dbReference type="InterPro" id="IPR036291">
    <property type="entry name" value="NAD(P)-bd_dom_sf"/>
</dbReference>
<dbReference type="Proteomes" id="UP000223071">
    <property type="component" value="Unassembled WGS sequence"/>
</dbReference>
<accession>A0A2A9HIE9</accession>
<dbReference type="InterPro" id="IPR051603">
    <property type="entry name" value="Zinc-ADH_QOR/CCCR"/>
</dbReference>
<dbReference type="GO" id="GO:0043880">
    <property type="term" value="F:crotonyl-CoA reductase activity"/>
    <property type="evidence" value="ECO:0007669"/>
    <property type="project" value="InterPro"/>
</dbReference>
<evidence type="ECO:0000313" key="4">
    <source>
        <dbReference type="Proteomes" id="UP000223071"/>
    </source>
</evidence>
<dbReference type="Pfam" id="PF00107">
    <property type="entry name" value="ADH_zinc_N"/>
    <property type="match status" value="1"/>
</dbReference>
<dbReference type="InterPro" id="IPR011032">
    <property type="entry name" value="GroES-like_sf"/>
</dbReference>
<evidence type="ECO:0000313" key="3">
    <source>
        <dbReference type="EMBL" id="PFG74932.1"/>
    </source>
</evidence>
<keyword evidence="4" id="KW-1185">Reference proteome</keyword>
<dbReference type="SUPFAM" id="SSF50129">
    <property type="entry name" value="GroES-like"/>
    <property type="match status" value="1"/>
</dbReference>
<dbReference type="PANTHER" id="PTHR44154:SF1">
    <property type="entry name" value="QUINONE OXIDOREDUCTASE"/>
    <property type="match status" value="1"/>
</dbReference>
<dbReference type="Gene3D" id="3.40.50.720">
    <property type="entry name" value="NAD(P)-binding Rossmann-like Domain"/>
    <property type="match status" value="1"/>
</dbReference>
<dbReference type="NCBIfam" id="TIGR01751">
    <property type="entry name" value="crot-CoA-red"/>
    <property type="match status" value="1"/>
</dbReference>
<evidence type="ECO:0000256" key="1">
    <source>
        <dbReference type="ARBA" id="ARBA00022857"/>
    </source>
</evidence>
<dbReference type="InterPro" id="IPR010085">
    <property type="entry name" value="Crot_CoA_red"/>
</dbReference>
<dbReference type="AlphaFoldDB" id="A0A2A9HIE9"/>
<gene>
    <name evidence="3" type="ORF">A9A59_2185</name>
</gene>
<comment type="caution">
    <text evidence="3">The sequence shown here is derived from an EMBL/GenBank/DDBJ whole genome shotgun (WGS) entry which is preliminary data.</text>
</comment>
<protein>
    <submittedName>
        <fullName evidence="3">Crotonyl-CoA carboxylase/reductase</fullName>
    </submittedName>
</protein>
<dbReference type="PANTHER" id="PTHR44154">
    <property type="entry name" value="QUINONE OXIDOREDUCTASE"/>
    <property type="match status" value="1"/>
</dbReference>
<dbReference type="InterPro" id="IPR020843">
    <property type="entry name" value="ER"/>
</dbReference>
<feature type="domain" description="Enoyl reductase (ER)" evidence="2">
    <location>
        <begin position="36"/>
        <end position="405"/>
    </location>
</feature>